<dbReference type="Proteomes" id="UP001529510">
    <property type="component" value="Unassembled WGS sequence"/>
</dbReference>
<evidence type="ECO:0000256" key="1">
    <source>
        <dbReference type="SAM" id="MobiDB-lite"/>
    </source>
</evidence>
<comment type="caution">
    <text evidence="2">The sequence shown here is derived from an EMBL/GenBank/DDBJ whole genome shotgun (WGS) entry which is preliminary data.</text>
</comment>
<feature type="non-terminal residue" evidence="2">
    <location>
        <position position="1"/>
    </location>
</feature>
<dbReference type="EMBL" id="JAMKFB020000003">
    <property type="protein sequence ID" value="KAL0196801.1"/>
    <property type="molecule type" value="Genomic_DNA"/>
</dbReference>
<accession>A0ABD0RFZ8</accession>
<evidence type="ECO:0000313" key="2">
    <source>
        <dbReference type="EMBL" id="KAL0196801.1"/>
    </source>
</evidence>
<evidence type="ECO:0000313" key="3">
    <source>
        <dbReference type="Proteomes" id="UP001529510"/>
    </source>
</evidence>
<name>A0ABD0RFZ8_CIRMR</name>
<protein>
    <submittedName>
        <fullName evidence="2">Uncharacterized protein</fullName>
    </submittedName>
</protein>
<feature type="compositionally biased region" description="Polar residues" evidence="1">
    <location>
        <begin position="30"/>
        <end position="44"/>
    </location>
</feature>
<gene>
    <name evidence="2" type="ORF">M9458_005341</name>
</gene>
<dbReference type="AlphaFoldDB" id="A0ABD0RFZ8"/>
<feature type="region of interest" description="Disordered" evidence="1">
    <location>
        <begin position="22"/>
        <end position="50"/>
    </location>
</feature>
<keyword evidence="3" id="KW-1185">Reference proteome</keyword>
<organism evidence="2 3">
    <name type="scientific">Cirrhinus mrigala</name>
    <name type="common">Mrigala</name>
    <dbReference type="NCBI Taxonomy" id="683832"/>
    <lineage>
        <taxon>Eukaryota</taxon>
        <taxon>Metazoa</taxon>
        <taxon>Chordata</taxon>
        <taxon>Craniata</taxon>
        <taxon>Vertebrata</taxon>
        <taxon>Euteleostomi</taxon>
        <taxon>Actinopterygii</taxon>
        <taxon>Neopterygii</taxon>
        <taxon>Teleostei</taxon>
        <taxon>Ostariophysi</taxon>
        <taxon>Cypriniformes</taxon>
        <taxon>Cyprinidae</taxon>
        <taxon>Labeoninae</taxon>
        <taxon>Labeonini</taxon>
        <taxon>Cirrhinus</taxon>
    </lineage>
</organism>
<reference evidence="2 3" key="1">
    <citation type="submission" date="2024-05" db="EMBL/GenBank/DDBJ databases">
        <title>Genome sequencing and assembly of Indian major carp, Cirrhinus mrigala (Hamilton, 1822).</title>
        <authorList>
            <person name="Mohindra V."/>
            <person name="Chowdhury L.M."/>
            <person name="Lal K."/>
            <person name="Jena J.K."/>
        </authorList>
    </citation>
    <scope>NUCLEOTIDE SEQUENCE [LARGE SCALE GENOMIC DNA]</scope>
    <source>
        <strain evidence="2">CM1030</strain>
        <tissue evidence="2">Blood</tissue>
    </source>
</reference>
<proteinExistence type="predicted"/>
<sequence>NINVKQVFECLVDVICEKMNESMDGDGPVSNHTDSSLQDTSSEGHSGCAC</sequence>